<dbReference type="GeneID" id="76196126"/>
<reference evidence="2" key="1">
    <citation type="journal article" date="2019" name="Int. J. Syst. Evol. Microbiol.">
        <title>The Global Catalogue of Microorganisms (GCM) 10K type strain sequencing project: providing services to taxonomists for standard genome sequencing and annotation.</title>
        <authorList>
            <consortium name="The Broad Institute Genomics Platform"/>
            <consortium name="The Broad Institute Genome Sequencing Center for Infectious Disease"/>
            <person name="Wu L."/>
            <person name="Ma J."/>
        </authorList>
    </citation>
    <scope>NUCLEOTIDE SEQUENCE [LARGE SCALE GENOMIC DNA]</scope>
    <source>
        <strain evidence="2">NBRC 3266</strain>
    </source>
</reference>
<protein>
    <submittedName>
        <fullName evidence="1">Uncharacterized protein</fullName>
    </submittedName>
</protein>
<evidence type="ECO:0000313" key="1">
    <source>
        <dbReference type="EMBL" id="GLQ67548.1"/>
    </source>
</evidence>
<comment type="caution">
    <text evidence="1">The sequence shown here is derived from an EMBL/GenBank/DDBJ whole genome shotgun (WGS) entry which is preliminary data.</text>
</comment>
<dbReference type="RefSeq" id="WP_099287764.1">
    <property type="nucleotide sequence ID" value="NZ_BEWP01000041.1"/>
</dbReference>
<organism evidence="1 2">
    <name type="scientific">Gluconobacter kondonii</name>
    <dbReference type="NCBI Taxonomy" id="941463"/>
    <lineage>
        <taxon>Bacteria</taxon>
        <taxon>Pseudomonadati</taxon>
        <taxon>Pseudomonadota</taxon>
        <taxon>Alphaproteobacteria</taxon>
        <taxon>Acetobacterales</taxon>
        <taxon>Acetobacteraceae</taxon>
        <taxon>Gluconobacter</taxon>
    </lineage>
</organism>
<dbReference type="Proteomes" id="UP001156629">
    <property type="component" value="Unassembled WGS sequence"/>
</dbReference>
<dbReference type="EMBL" id="BSNV01000056">
    <property type="protein sequence ID" value="GLQ67548.1"/>
    <property type="molecule type" value="Genomic_DNA"/>
</dbReference>
<sequence>MSALTTRQNARVTGAVMVEGQMLCFDATDYDLEPGTEAVVIGTKGEIYVAPIAKNHPEDRARLARIRSALIPYVSGFYSARVPGFLQVKVLGRYVPVPCAPPARAGKGAVQSLKAA</sequence>
<evidence type="ECO:0000313" key="2">
    <source>
        <dbReference type="Proteomes" id="UP001156629"/>
    </source>
</evidence>
<accession>A0ABQ5WWE3</accession>
<proteinExistence type="predicted"/>
<gene>
    <name evidence="1" type="ORF">GCM10007870_31330</name>
</gene>
<name>A0ABQ5WWE3_9PROT</name>
<keyword evidence="2" id="KW-1185">Reference proteome</keyword>